<sequence>LGNWISDARLAGLIDWYSIEDRGRNLRANNHWDDPEGLITWAADGYGFNTWRDQPERVEVWVEKEALAGVIQIPSDEWDVPWFCCKGYVSQSELWRAAMRFKAHDRASAQTTTIIYLGDHDPSGMDIDRAIRDSLLTFGVDADVERIALHMHQIEEYDPPPNPTKLTDARAKQYVPKYGYESWELDALEPRVLTDLINGAIKAHCNVSELDVAREQQDNERDQIRGLVDHLE</sequence>
<reference evidence="1" key="1">
    <citation type="journal article" date="2015" name="Nature">
        <title>Complex archaea that bridge the gap between prokaryotes and eukaryotes.</title>
        <authorList>
            <person name="Spang A."/>
            <person name="Saw J.H."/>
            <person name="Jorgensen S.L."/>
            <person name="Zaremba-Niedzwiedzka K."/>
            <person name="Martijn J."/>
            <person name="Lind A.E."/>
            <person name="van Eijk R."/>
            <person name="Schleper C."/>
            <person name="Guy L."/>
            <person name="Ettema T.J."/>
        </authorList>
    </citation>
    <scope>NUCLEOTIDE SEQUENCE</scope>
</reference>
<evidence type="ECO:0008006" key="2">
    <source>
        <dbReference type="Google" id="ProtNLM"/>
    </source>
</evidence>
<accession>A0A0F8ZL31</accession>
<comment type="caution">
    <text evidence="1">The sequence shown here is derived from an EMBL/GenBank/DDBJ whole genome shotgun (WGS) entry which is preliminary data.</text>
</comment>
<gene>
    <name evidence="1" type="ORF">LCGC14_2681980</name>
</gene>
<name>A0A0F8ZL31_9ZZZZ</name>
<feature type="non-terminal residue" evidence="1">
    <location>
        <position position="1"/>
    </location>
</feature>
<organism evidence="1">
    <name type="scientific">marine sediment metagenome</name>
    <dbReference type="NCBI Taxonomy" id="412755"/>
    <lineage>
        <taxon>unclassified sequences</taxon>
        <taxon>metagenomes</taxon>
        <taxon>ecological metagenomes</taxon>
    </lineage>
</organism>
<proteinExistence type="predicted"/>
<evidence type="ECO:0000313" key="1">
    <source>
        <dbReference type="EMBL" id="KKK94523.1"/>
    </source>
</evidence>
<dbReference type="EMBL" id="LAZR01047305">
    <property type="protein sequence ID" value="KKK94523.1"/>
    <property type="molecule type" value="Genomic_DNA"/>
</dbReference>
<dbReference type="AlphaFoldDB" id="A0A0F8ZL31"/>
<protein>
    <recommendedName>
        <fullName evidence="2">DUF2399 domain-containing protein</fullName>
    </recommendedName>
</protein>